<keyword evidence="2" id="KW-1185">Reference proteome</keyword>
<dbReference type="RefSeq" id="WP_131905811.1">
    <property type="nucleotide sequence ID" value="NZ_BAAAFU010000004.1"/>
</dbReference>
<protein>
    <submittedName>
        <fullName evidence="1">Uncharacterized protein</fullName>
    </submittedName>
</protein>
<evidence type="ECO:0000313" key="2">
    <source>
        <dbReference type="Proteomes" id="UP000294887"/>
    </source>
</evidence>
<name>A0A4R1F4N6_9GAMM</name>
<organism evidence="1 2">
    <name type="scientific">Cocleimonas flava</name>
    <dbReference type="NCBI Taxonomy" id="634765"/>
    <lineage>
        <taxon>Bacteria</taxon>
        <taxon>Pseudomonadati</taxon>
        <taxon>Pseudomonadota</taxon>
        <taxon>Gammaproteobacteria</taxon>
        <taxon>Thiotrichales</taxon>
        <taxon>Thiotrichaceae</taxon>
        <taxon>Cocleimonas</taxon>
    </lineage>
</organism>
<dbReference type="EMBL" id="SMFQ01000003">
    <property type="protein sequence ID" value="TCJ87544.1"/>
    <property type="molecule type" value="Genomic_DNA"/>
</dbReference>
<gene>
    <name evidence="1" type="ORF">EV695_2055</name>
</gene>
<dbReference type="AlphaFoldDB" id="A0A4R1F4N6"/>
<dbReference type="Proteomes" id="UP000294887">
    <property type="component" value="Unassembled WGS sequence"/>
</dbReference>
<accession>A0A4R1F4N6</accession>
<comment type="caution">
    <text evidence="1">The sequence shown here is derived from an EMBL/GenBank/DDBJ whole genome shotgun (WGS) entry which is preliminary data.</text>
</comment>
<evidence type="ECO:0000313" key="1">
    <source>
        <dbReference type="EMBL" id="TCJ87544.1"/>
    </source>
</evidence>
<reference evidence="1 2" key="1">
    <citation type="submission" date="2019-03" db="EMBL/GenBank/DDBJ databases">
        <title>Genomic Encyclopedia of Type Strains, Phase IV (KMG-IV): sequencing the most valuable type-strain genomes for metagenomic binning, comparative biology and taxonomic classification.</title>
        <authorList>
            <person name="Goeker M."/>
        </authorList>
    </citation>
    <scope>NUCLEOTIDE SEQUENCE [LARGE SCALE GENOMIC DNA]</scope>
    <source>
        <strain evidence="1 2">DSM 24830</strain>
    </source>
</reference>
<dbReference type="OrthoDB" id="9862102at2"/>
<proteinExistence type="predicted"/>
<sequence length="108" mass="12735">MSLDFHIGNNRKEATYQRADASFDLQSHILLFEHFGLPEGKFTLFKRLEDYYKDTKFSAEELETLIGETHQIKTLISKNTELTQQLKQLLVVFEKAFNEQKSIWVFCD</sequence>